<evidence type="ECO:0000313" key="2">
    <source>
        <dbReference type="EMBL" id="CAK9180434.1"/>
    </source>
</evidence>
<comment type="caution">
    <text evidence="2">The sequence shown here is derived from an EMBL/GenBank/DDBJ whole genome shotgun (WGS) entry which is preliminary data.</text>
</comment>
<feature type="compositionally biased region" description="Pro residues" evidence="1">
    <location>
        <begin position="56"/>
        <end position="67"/>
    </location>
</feature>
<feature type="compositionally biased region" description="Polar residues" evidence="1">
    <location>
        <begin position="32"/>
        <end position="49"/>
    </location>
</feature>
<dbReference type="AlphaFoldDB" id="A0ABC8UHI9"/>
<proteinExistence type="predicted"/>
<feature type="region of interest" description="Disordered" evidence="1">
    <location>
        <begin position="14"/>
        <end position="81"/>
    </location>
</feature>
<dbReference type="EMBL" id="CAUOFW020007724">
    <property type="protein sequence ID" value="CAK9180434.1"/>
    <property type="molecule type" value="Genomic_DNA"/>
</dbReference>
<feature type="compositionally biased region" description="Low complexity" evidence="1">
    <location>
        <begin position="20"/>
        <end position="31"/>
    </location>
</feature>
<organism evidence="2 3">
    <name type="scientific">Ilex paraguariensis</name>
    <name type="common">yerba mate</name>
    <dbReference type="NCBI Taxonomy" id="185542"/>
    <lineage>
        <taxon>Eukaryota</taxon>
        <taxon>Viridiplantae</taxon>
        <taxon>Streptophyta</taxon>
        <taxon>Embryophyta</taxon>
        <taxon>Tracheophyta</taxon>
        <taxon>Spermatophyta</taxon>
        <taxon>Magnoliopsida</taxon>
        <taxon>eudicotyledons</taxon>
        <taxon>Gunneridae</taxon>
        <taxon>Pentapetalae</taxon>
        <taxon>asterids</taxon>
        <taxon>campanulids</taxon>
        <taxon>Aquifoliales</taxon>
        <taxon>Aquifoliaceae</taxon>
        <taxon>Ilex</taxon>
    </lineage>
</organism>
<dbReference type="Proteomes" id="UP001642360">
    <property type="component" value="Unassembled WGS sequence"/>
</dbReference>
<name>A0ABC8UHI9_9AQUA</name>
<evidence type="ECO:0000313" key="3">
    <source>
        <dbReference type="Proteomes" id="UP001642360"/>
    </source>
</evidence>
<keyword evidence="3" id="KW-1185">Reference proteome</keyword>
<accession>A0ABC8UHI9</accession>
<reference evidence="2 3" key="1">
    <citation type="submission" date="2024-02" db="EMBL/GenBank/DDBJ databases">
        <authorList>
            <person name="Vignale AGUSTIN F."/>
            <person name="Sosa J E."/>
            <person name="Modenutti C."/>
        </authorList>
    </citation>
    <scope>NUCLEOTIDE SEQUENCE [LARGE SCALE GENOMIC DNA]</scope>
</reference>
<protein>
    <submittedName>
        <fullName evidence="2">Uncharacterized protein</fullName>
    </submittedName>
</protein>
<evidence type="ECO:0000256" key="1">
    <source>
        <dbReference type="SAM" id="MobiDB-lite"/>
    </source>
</evidence>
<sequence>MKIIYLMGGRSSRENRWRQSSSFRSTSSSSFNQYQYPQSLYPQENQNNHPKQVYPAYPPQQYNPPPQNYGGRPQEPQRKLDRRYSRIADNYSSLEQVRSYAIAHSDSRSARSIKQISMFFIHVYWHHFSLILHYLKNLDSCFGDCCACPTMTS</sequence>
<gene>
    <name evidence="2" type="ORF">ILEXP_LOCUS50425</name>
</gene>